<dbReference type="PROSITE" id="PS50016">
    <property type="entry name" value="ZF_PHD_2"/>
    <property type="match status" value="1"/>
</dbReference>
<dbReference type="CDD" id="cd15543">
    <property type="entry name" value="PHD_RSF1"/>
    <property type="match status" value="1"/>
</dbReference>
<dbReference type="GO" id="GO:0005634">
    <property type="term" value="C:nucleus"/>
    <property type="evidence" value="ECO:0000318"/>
    <property type="project" value="GO_Central"/>
</dbReference>
<dbReference type="InterPro" id="IPR011011">
    <property type="entry name" value="Znf_FYVE_PHD"/>
</dbReference>
<dbReference type="InParanoid" id="A0A1U7Z2A8"/>
<dbReference type="PROSITE" id="PS01359">
    <property type="entry name" value="ZF_PHD_1"/>
    <property type="match status" value="1"/>
</dbReference>
<dbReference type="SUPFAM" id="SSF57903">
    <property type="entry name" value="FYVE/PHD zinc finger"/>
    <property type="match status" value="1"/>
</dbReference>
<keyword evidence="4" id="KW-0949">S-adenosyl-L-methionine</keyword>
<proteinExistence type="predicted"/>
<evidence type="ECO:0000256" key="4">
    <source>
        <dbReference type="ARBA" id="ARBA00022691"/>
    </source>
</evidence>
<dbReference type="GO" id="GO:0000785">
    <property type="term" value="C:chromatin"/>
    <property type="evidence" value="ECO:0000318"/>
    <property type="project" value="GO_Central"/>
</dbReference>
<evidence type="ECO:0000313" key="17">
    <source>
        <dbReference type="RefSeq" id="XP_010247248.1"/>
    </source>
</evidence>
<evidence type="ECO:0000259" key="15">
    <source>
        <dbReference type="PROSITE" id="PS50280"/>
    </source>
</evidence>
<evidence type="ECO:0000256" key="8">
    <source>
        <dbReference type="ARBA" id="ARBA00022853"/>
    </source>
</evidence>
<dbReference type="Gene3D" id="3.30.40.10">
    <property type="entry name" value="Zinc/RING finger domain, C3HC4 (zinc finger)"/>
    <property type="match status" value="1"/>
</dbReference>
<dbReference type="Gene3D" id="2.170.270.10">
    <property type="entry name" value="SET domain"/>
    <property type="match status" value="1"/>
</dbReference>
<dbReference type="InterPro" id="IPR001214">
    <property type="entry name" value="SET_dom"/>
</dbReference>
<evidence type="ECO:0000256" key="10">
    <source>
        <dbReference type="ARBA" id="ARBA00052048"/>
    </source>
</evidence>
<reference evidence="17" key="1">
    <citation type="submission" date="2025-08" db="UniProtKB">
        <authorList>
            <consortium name="RefSeq"/>
        </authorList>
    </citation>
    <scope>IDENTIFICATION</scope>
</reference>
<feature type="domain" description="SET" evidence="15">
    <location>
        <begin position="274"/>
        <end position="396"/>
    </location>
</feature>
<dbReference type="Proteomes" id="UP000189703">
    <property type="component" value="Unplaced"/>
</dbReference>
<dbReference type="KEGG" id="nnu:104590330"/>
<dbReference type="SMART" id="SM00249">
    <property type="entry name" value="PHD"/>
    <property type="match status" value="1"/>
</dbReference>
<feature type="domain" description="PHD-type" evidence="14">
    <location>
        <begin position="91"/>
        <end position="141"/>
    </location>
</feature>
<evidence type="ECO:0000256" key="3">
    <source>
        <dbReference type="ARBA" id="ARBA00022679"/>
    </source>
</evidence>
<sequence>MLENFPPPKLLIHPNSTSEISILPPYAGATMAPSSNAPEQKLFQFKSSVGKRTEAPRCPSSPLPPPPKKYKSLKEIMKTAEHRVLDSDYDDVRCEECGSGDRPDEMLLCDKCDKGFHMCCLRPIVVRVPIGSWFCPSCSGERSVRSFPLKQTKIIDFFRIQICLDTPEKCSSPQDSRKRRRRSVPLVMYKKRRRLLPFNPTEDPERRLEQMSSLANALMTLHMEFSNDLTYMPGMAPKSANQARFEDGGMQVLSKEDIETLEHCRAMCRRGEWPPLLVVFDSCEGFTVEADSHIKDMTLITEYTGDVDYIKNRENDDCDSMMTLLLAKNPSNSLVICPDKRGNIARFINGINNHTPEGRKKQNLKCVRYNVNGECRVLLVAIRDIAKGERLYYDYNGYEQEYPTHHFI</sequence>
<dbReference type="SUPFAM" id="SSF82199">
    <property type="entry name" value="SET domain"/>
    <property type="match status" value="1"/>
</dbReference>
<dbReference type="InterPro" id="IPR001965">
    <property type="entry name" value="Znf_PHD"/>
</dbReference>
<keyword evidence="8" id="KW-0156">Chromatin regulator</keyword>
<evidence type="ECO:0000256" key="7">
    <source>
        <dbReference type="ARBA" id="ARBA00022833"/>
    </source>
</evidence>
<dbReference type="FunFam" id="2.170.270.10:FF:000038">
    <property type="entry name" value="Histone-lysine N-methyltransferase ATXR5"/>
    <property type="match status" value="1"/>
</dbReference>
<dbReference type="PROSITE" id="PS50280">
    <property type="entry name" value="SET"/>
    <property type="match status" value="1"/>
</dbReference>
<keyword evidence="9" id="KW-0539">Nucleus</keyword>
<dbReference type="InterPro" id="IPR019787">
    <property type="entry name" value="Znf_PHD-finger"/>
</dbReference>
<dbReference type="GO" id="GO:0008270">
    <property type="term" value="F:zinc ion binding"/>
    <property type="evidence" value="ECO:0007669"/>
    <property type="project" value="UniProtKB-KW"/>
</dbReference>
<accession>A0A1U7Z2A8</accession>
<keyword evidence="3" id="KW-0808">Transferase</keyword>
<name>A0A1U7Z2A8_NELNU</name>
<dbReference type="GO" id="GO:0032259">
    <property type="term" value="P:methylation"/>
    <property type="evidence" value="ECO:0007669"/>
    <property type="project" value="UniProtKB-KW"/>
</dbReference>
<dbReference type="InterPro" id="IPR019786">
    <property type="entry name" value="Zinc_finger_PHD-type_CS"/>
</dbReference>
<dbReference type="eggNOG" id="KOG1083">
    <property type="taxonomic scope" value="Eukaryota"/>
</dbReference>
<keyword evidence="6 12" id="KW-0863">Zinc-finger</keyword>
<dbReference type="CDD" id="cd10539">
    <property type="entry name" value="SET_ATXR5_6-like"/>
    <property type="match status" value="1"/>
</dbReference>
<dbReference type="Pfam" id="PF00856">
    <property type="entry name" value="SET"/>
    <property type="match status" value="1"/>
</dbReference>
<keyword evidence="2" id="KW-0489">Methyltransferase</keyword>
<evidence type="ECO:0000256" key="11">
    <source>
        <dbReference type="ARBA" id="ARBA00066815"/>
    </source>
</evidence>
<dbReference type="GO" id="GO:0006357">
    <property type="term" value="P:regulation of transcription by RNA polymerase II"/>
    <property type="evidence" value="ECO:0000318"/>
    <property type="project" value="GO_Central"/>
</dbReference>
<evidence type="ECO:0000256" key="5">
    <source>
        <dbReference type="ARBA" id="ARBA00022723"/>
    </source>
</evidence>
<dbReference type="GO" id="GO:0006275">
    <property type="term" value="P:regulation of DNA replication"/>
    <property type="evidence" value="ECO:0007669"/>
    <property type="project" value="UniProtKB-ARBA"/>
</dbReference>
<dbReference type="EC" id="2.1.1.369" evidence="11"/>
<comment type="catalytic activity">
    <reaction evidence="10">
        <text>L-lysyl(27)-[histone H3] + S-adenosyl-L-methionine = N(6)-methyl-L-lysyl(27)-[histone H3] + S-adenosyl-L-homocysteine + H(+)</text>
        <dbReference type="Rhea" id="RHEA:60296"/>
        <dbReference type="Rhea" id="RHEA-COMP:15544"/>
        <dbReference type="Rhea" id="RHEA-COMP:15548"/>
        <dbReference type="ChEBI" id="CHEBI:15378"/>
        <dbReference type="ChEBI" id="CHEBI:29969"/>
        <dbReference type="ChEBI" id="CHEBI:57856"/>
        <dbReference type="ChEBI" id="CHEBI:59789"/>
        <dbReference type="ChEBI" id="CHEBI:61929"/>
        <dbReference type="EC" id="2.1.1.369"/>
    </reaction>
</comment>
<evidence type="ECO:0000256" key="2">
    <source>
        <dbReference type="ARBA" id="ARBA00022603"/>
    </source>
</evidence>
<dbReference type="InterPro" id="IPR013083">
    <property type="entry name" value="Znf_RING/FYVE/PHD"/>
</dbReference>
<evidence type="ECO:0000259" key="14">
    <source>
        <dbReference type="PROSITE" id="PS50016"/>
    </source>
</evidence>
<dbReference type="OrthoDB" id="336088at2759"/>
<dbReference type="GO" id="GO:0004402">
    <property type="term" value="F:histone acetyltransferase activity"/>
    <property type="evidence" value="ECO:0000318"/>
    <property type="project" value="GO_Central"/>
</dbReference>
<dbReference type="InterPro" id="IPR046341">
    <property type="entry name" value="SET_dom_sf"/>
</dbReference>
<dbReference type="GO" id="GO:0051726">
    <property type="term" value="P:regulation of cell cycle"/>
    <property type="evidence" value="ECO:0007669"/>
    <property type="project" value="UniProtKB-ARBA"/>
</dbReference>
<keyword evidence="16" id="KW-1185">Reference proteome</keyword>
<keyword evidence="5" id="KW-0479">Metal-binding</keyword>
<dbReference type="Pfam" id="PF00628">
    <property type="entry name" value="PHD"/>
    <property type="match status" value="1"/>
</dbReference>
<dbReference type="RefSeq" id="XP_010247248.1">
    <property type="nucleotide sequence ID" value="XM_010248946.2"/>
</dbReference>
<evidence type="ECO:0000313" key="16">
    <source>
        <dbReference type="Proteomes" id="UP000189703"/>
    </source>
</evidence>
<dbReference type="PANTHER" id="PTHR48442">
    <property type="entry name" value="SET DOMAIN-CONTAINING PROTEIN"/>
    <property type="match status" value="1"/>
</dbReference>
<evidence type="ECO:0000256" key="12">
    <source>
        <dbReference type="PROSITE-ProRule" id="PRU00146"/>
    </source>
</evidence>
<evidence type="ECO:0000256" key="13">
    <source>
        <dbReference type="SAM" id="MobiDB-lite"/>
    </source>
</evidence>
<dbReference type="GO" id="GO:0003682">
    <property type="term" value="F:chromatin binding"/>
    <property type="evidence" value="ECO:0000318"/>
    <property type="project" value="GO_Central"/>
</dbReference>
<dbReference type="PANTHER" id="PTHR48442:SF1">
    <property type="entry name" value="SET DOMAIN-CONTAINING PROTEIN"/>
    <property type="match status" value="1"/>
</dbReference>
<dbReference type="FunCoup" id="A0A1U7Z2A8">
    <property type="interactions" value="90"/>
</dbReference>
<dbReference type="OMA" id="MYKRGEC"/>
<keyword evidence="7" id="KW-0862">Zinc</keyword>
<organism evidence="16 17">
    <name type="scientific">Nelumbo nucifera</name>
    <name type="common">Sacred lotus</name>
    <dbReference type="NCBI Taxonomy" id="4432"/>
    <lineage>
        <taxon>Eukaryota</taxon>
        <taxon>Viridiplantae</taxon>
        <taxon>Streptophyta</taxon>
        <taxon>Embryophyta</taxon>
        <taxon>Tracheophyta</taxon>
        <taxon>Spermatophyta</taxon>
        <taxon>Magnoliopsida</taxon>
        <taxon>Proteales</taxon>
        <taxon>Nelumbonaceae</taxon>
        <taxon>Nelumbo</taxon>
    </lineage>
</organism>
<dbReference type="GO" id="GO:0140953">
    <property type="term" value="F:histone H3K27 monomethyltransferase activity"/>
    <property type="evidence" value="ECO:0007669"/>
    <property type="project" value="UniProtKB-EC"/>
</dbReference>
<dbReference type="InterPro" id="IPR053114">
    <property type="entry name" value="ATXR5/ATXR6"/>
</dbReference>
<evidence type="ECO:0000256" key="9">
    <source>
        <dbReference type="ARBA" id="ARBA00023242"/>
    </source>
</evidence>
<dbReference type="GeneID" id="104590330"/>
<evidence type="ECO:0000256" key="1">
    <source>
        <dbReference type="ARBA" id="ARBA00004123"/>
    </source>
</evidence>
<dbReference type="AlphaFoldDB" id="A0A1U7Z2A8"/>
<dbReference type="STRING" id="4432.A0A1U7Z2A8"/>
<evidence type="ECO:0000256" key="6">
    <source>
        <dbReference type="ARBA" id="ARBA00022771"/>
    </source>
</evidence>
<gene>
    <name evidence="17" type="primary">LOC104590330</name>
</gene>
<feature type="region of interest" description="Disordered" evidence="13">
    <location>
        <begin position="47"/>
        <end position="66"/>
    </location>
</feature>
<comment type="subcellular location">
    <subcellularLocation>
        <location evidence="1">Nucleus</location>
    </subcellularLocation>
</comment>
<protein>
    <recommendedName>
        <fullName evidence="11">[histone H3]-lysine(27) N-methyltransferase</fullName>
        <ecNumber evidence="11">2.1.1.369</ecNumber>
    </recommendedName>
</protein>
<dbReference type="GO" id="GO:0003712">
    <property type="term" value="F:transcription coregulator activity"/>
    <property type="evidence" value="ECO:0000318"/>
    <property type="project" value="GO_Central"/>
</dbReference>